<dbReference type="RefSeq" id="WP_174631545.1">
    <property type="nucleotide sequence ID" value="NZ_CP049074.1"/>
</dbReference>
<dbReference type="Proteomes" id="UP000509301">
    <property type="component" value="Chromosome"/>
</dbReference>
<dbReference type="GeneID" id="55642088"/>
<dbReference type="AlphaFoldDB" id="A0A6N0NY51"/>
<proteinExistence type="predicted"/>
<evidence type="ECO:0000313" key="1">
    <source>
        <dbReference type="EMBL" id="QKR00499.1"/>
    </source>
</evidence>
<dbReference type="KEGG" id="mten:GWK48_09050"/>
<evidence type="ECO:0000313" key="2">
    <source>
        <dbReference type="Proteomes" id="UP000509301"/>
    </source>
</evidence>
<dbReference type="EMBL" id="CP049074">
    <property type="protein sequence ID" value="QKR00499.1"/>
    <property type="molecule type" value="Genomic_DNA"/>
</dbReference>
<sequence length="174" mass="19509">MSVDIDSNSPPLQMNTEGTGEAAAHILAAVSILKGLNELNLESLEIARRYVDNWISTLVPLEYIPGMAEFVGGKLKRSLMDVFDEISEEELGETLEILTTVKRSLDMGDIPYNIAEAEVRMERVFRALGLEMNDFGRFLENSDLLQKMRRTVSLFALAVGIASVWDRKWIAESQ</sequence>
<accession>A0A6N0NY51</accession>
<reference evidence="1 2" key="1">
    <citation type="submission" date="2020-02" db="EMBL/GenBank/DDBJ databases">
        <title>Comparative genome analysis reveals the metabolism and evolution of the thermophilic archaeal genus Metallosphaera.</title>
        <authorList>
            <person name="Jiang C."/>
        </authorList>
    </citation>
    <scope>NUCLEOTIDE SEQUENCE [LARGE SCALE GENOMIC DNA]</scope>
    <source>
        <strain evidence="1 2">Ric-A</strain>
    </source>
</reference>
<name>A0A6N0NY51_9CREN</name>
<protein>
    <submittedName>
        <fullName evidence="1">Uncharacterized protein</fullName>
    </submittedName>
</protein>
<gene>
    <name evidence="1" type="ORF">GWK48_09050</name>
</gene>
<keyword evidence="2" id="KW-1185">Reference proteome</keyword>
<dbReference type="OrthoDB" id="34159at2157"/>
<organism evidence="1 2">
    <name type="scientific">Metallosphaera tengchongensis</name>
    <dbReference type="NCBI Taxonomy" id="1532350"/>
    <lineage>
        <taxon>Archaea</taxon>
        <taxon>Thermoproteota</taxon>
        <taxon>Thermoprotei</taxon>
        <taxon>Sulfolobales</taxon>
        <taxon>Sulfolobaceae</taxon>
        <taxon>Metallosphaera</taxon>
    </lineage>
</organism>